<evidence type="ECO:0000313" key="1">
    <source>
        <dbReference type="EMBL" id="CAA7410950.1"/>
    </source>
</evidence>
<accession>A0A7I8LMC0</accession>
<dbReference type="EMBL" id="LR746281">
    <property type="protein sequence ID" value="CAA7410950.1"/>
    <property type="molecule type" value="Genomic_DNA"/>
</dbReference>
<name>A0A7I8LMC0_SPIIN</name>
<dbReference type="Proteomes" id="UP000663760">
    <property type="component" value="Chromosome 18"/>
</dbReference>
<dbReference type="AlphaFoldDB" id="A0A7I8LMC0"/>
<protein>
    <submittedName>
        <fullName evidence="1">Uncharacterized protein</fullName>
    </submittedName>
</protein>
<reference evidence="1" key="1">
    <citation type="submission" date="2020-02" db="EMBL/GenBank/DDBJ databases">
        <authorList>
            <person name="Scholz U."/>
            <person name="Mascher M."/>
            <person name="Fiebig A."/>
        </authorList>
    </citation>
    <scope>NUCLEOTIDE SEQUENCE</scope>
</reference>
<organism evidence="1 2">
    <name type="scientific">Spirodela intermedia</name>
    <name type="common">Intermediate duckweed</name>
    <dbReference type="NCBI Taxonomy" id="51605"/>
    <lineage>
        <taxon>Eukaryota</taxon>
        <taxon>Viridiplantae</taxon>
        <taxon>Streptophyta</taxon>
        <taxon>Embryophyta</taxon>
        <taxon>Tracheophyta</taxon>
        <taxon>Spermatophyta</taxon>
        <taxon>Magnoliopsida</taxon>
        <taxon>Liliopsida</taxon>
        <taxon>Araceae</taxon>
        <taxon>Lemnoideae</taxon>
        <taxon>Spirodela</taxon>
    </lineage>
</organism>
<gene>
    <name evidence="1" type="ORF">SI8410_18021628</name>
</gene>
<evidence type="ECO:0000313" key="2">
    <source>
        <dbReference type="Proteomes" id="UP000663760"/>
    </source>
</evidence>
<keyword evidence="2" id="KW-1185">Reference proteome</keyword>
<proteinExistence type="predicted"/>
<sequence length="78" mass="8623">MAAPTAAACTQVGCPLPTLLGVALKCTLLNHLFTEKQRLCGSPAAVTRRRGVGWRRWRLVSQWIILFPTMACSSINRR</sequence>